<sequence>MSSSLSPRSIQEEDISQDNAHEQYFSTVDHLALFTKGKGKERQSQREYTDSGSDEAAESSRIAAYPPTNEEAVESRRVEETLRAWEIAERQRRKAARESTHQTNTQPSLVSDISRRASLLWPGKKSKHPSISVPDGLGNHRVLDPIDTLPLTDVNLSPTHSQVAELDVTPTENPFAGPPESLSPFSDSHQAKLPDIDPSIPVDHLAASFSMAPPSRLPTPKPLGLPPPRTPPPPTSSPPLSIPPPNTVIGGSGHEVQVQDYRWWHDWLCGCGEGADRGGDFQAGRTNPFE</sequence>
<accession>A0A0C9XPL9</accession>
<feature type="region of interest" description="Disordered" evidence="1">
    <location>
        <begin position="169"/>
        <end position="254"/>
    </location>
</feature>
<dbReference type="AlphaFoldDB" id="A0A0C9XPL9"/>
<reference evidence="2 3" key="1">
    <citation type="submission" date="2014-04" db="EMBL/GenBank/DDBJ databases">
        <authorList>
            <consortium name="DOE Joint Genome Institute"/>
            <person name="Kuo A."/>
            <person name="Kohler A."/>
            <person name="Nagy L.G."/>
            <person name="Floudas D."/>
            <person name="Copeland A."/>
            <person name="Barry K.W."/>
            <person name="Cichocki N."/>
            <person name="Veneault-Fourrey C."/>
            <person name="LaButti K."/>
            <person name="Lindquist E.A."/>
            <person name="Lipzen A."/>
            <person name="Lundell T."/>
            <person name="Morin E."/>
            <person name="Murat C."/>
            <person name="Sun H."/>
            <person name="Tunlid A."/>
            <person name="Henrissat B."/>
            <person name="Grigoriev I.V."/>
            <person name="Hibbett D.S."/>
            <person name="Martin F."/>
            <person name="Nordberg H.P."/>
            <person name="Cantor M.N."/>
            <person name="Hua S.X."/>
        </authorList>
    </citation>
    <scope>NUCLEOTIDE SEQUENCE [LARGE SCALE GENOMIC DNA]</scope>
    <source>
        <strain evidence="2 3">LaAM-08-1</strain>
    </source>
</reference>
<evidence type="ECO:0000256" key="1">
    <source>
        <dbReference type="SAM" id="MobiDB-lite"/>
    </source>
</evidence>
<organism evidence="2 3">
    <name type="scientific">Laccaria amethystina LaAM-08-1</name>
    <dbReference type="NCBI Taxonomy" id="1095629"/>
    <lineage>
        <taxon>Eukaryota</taxon>
        <taxon>Fungi</taxon>
        <taxon>Dikarya</taxon>
        <taxon>Basidiomycota</taxon>
        <taxon>Agaricomycotina</taxon>
        <taxon>Agaricomycetes</taxon>
        <taxon>Agaricomycetidae</taxon>
        <taxon>Agaricales</taxon>
        <taxon>Agaricineae</taxon>
        <taxon>Hydnangiaceae</taxon>
        <taxon>Laccaria</taxon>
    </lineage>
</organism>
<dbReference type="OrthoDB" id="3358973at2759"/>
<feature type="compositionally biased region" description="Basic and acidic residues" evidence="1">
    <location>
        <begin position="38"/>
        <end position="49"/>
    </location>
</feature>
<dbReference type="HOGENOM" id="CLU_049777_0_0_1"/>
<gene>
    <name evidence="2" type="ORF">K443DRAFT_131320</name>
</gene>
<protein>
    <submittedName>
        <fullName evidence="2">Uncharacterized protein</fullName>
    </submittedName>
</protein>
<feature type="region of interest" description="Disordered" evidence="1">
    <location>
        <begin position="1"/>
        <end position="23"/>
    </location>
</feature>
<dbReference type="Proteomes" id="UP000054477">
    <property type="component" value="Unassembled WGS sequence"/>
</dbReference>
<keyword evidence="3" id="KW-1185">Reference proteome</keyword>
<feature type="compositionally biased region" description="Pro residues" evidence="1">
    <location>
        <begin position="215"/>
        <end position="246"/>
    </location>
</feature>
<proteinExistence type="predicted"/>
<reference evidence="3" key="2">
    <citation type="submission" date="2015-01" db="EMBL/GenBank/DDBJ databases">
        <title>Evolutionary Origins and Diversification of the Mycorrhizal Mutualists.</title>
        <authorList>
            <consortium name="DOE Joint Genome Institute"/>
            <consortium name="Mycorrhizal Genomics Consortium"/>
            <person name="Kohler A."/>
            <person name="Kuo A."/>
            <person name="Nagy L.G."/>
            <person name="Floudas D."/>
            <person name="Copeland A."/>
            <person name="Barry K.W."/>
            <person name="Cichocki N."/>
            <person name="Veneault-Fourrey C."/>
            <person name="LaButti K."/>
            <person name="Lindquist E.A."/>
            <person name="Lipzen A."/>
            <person name="Lundell T."/>
            <person name="Morin E."/>
            <person name="Murat C."/>
            <person name="Riley R."/>
            <person name="Ohm R."/>
            <person name="Sun H."/>
            <person name="Tunlid A."/>
            <person name="Henrissat B."/>
            <person name="Grigoriev I.V."/>
            <person name="Hibbett D.S."/>
            <person name="Martin F."/>
        </authorList>
    </citation>
    <scope>NUCLEOTIDE SEQUENCE [LARGE SCALE GENOMIC DNA]</scope>
    <source>
        <strain evidence="3">LaAM-08-1</strain>
    </source>
</reference>
<evidence type="ECO:0000313" key="2">
    <source>
        <dbReference type="EMBL" id="KIK03489.1"/>
    </source>
</evidence>
<evidence type="ECO:0000313" key="3">
    <source>
        <dbReference type="Proteomes" id="UP000054477"/>
    </source>
</evidence>
<name>A0A0C9XPL9_9AGAR</name>
<dbReference type="EMBL" id="KN838579">
    <property type="protein sequence ID" value="KIK03489.1"/>
    <property type="molecule type" value="Genomic_DNA"/>
</dbReference>
<feature type="region of interest" description="Disordered" evidence="1">
    <location>
        <begin position="35"/>
        <end position="79"/>
    </location>
</feature>